<reference evidence="1" key="2">
    <citation type="journal article" date="2021" name="Genome Biol. Evol.">
        <title>Developing a high-quality reference genome for a parasitic bivalve with doubly uniparental inheritance (Bivalvia: Unionida).</title>
        <authorList>
            <person name="Smith C.H."/>
        </authorList>
    </citation>
    <scope>NUCLEOTIDE SEQUENCE</scope>
    <source>
        <strain evidence="1">CHS0354</strain>
        <tissue evidence="1">Mantle</tissue>
    </source>
</reference>
<sequence>MAIGPWLKSPAALKFCDQDNEVRVSFMSKPLIDDVIIAGYTGEHFIINCAEISRSGVERKVINGFVA</sequence>
<accession>A0AAE0T465</accession>
<evidence type="ECO:0000313" key="2">
    <source>
        <dbReference type="Proteomes" id="UP001195483"/>
    </source>
</evidence>
<dbReference type="EMBL" id="JAEAOA010000609">
    <property type="protein sequence ID" value="KAK3603426.1"/>
    <property type="molecule type" value="Genomic_DNA"/>
</dbReference>
<reference evidence="1" key="3">
    <citation type="submission" date="2023-05" db="EMBL/GenBank/DDBJ databases">
        <authorList>
            <person name="Smith C.H."/>
        </authorList>
    </citation>
    <scope>NUCLEOTIDE SEQUENCE</scope>
    <source>
        <strain evidence="1">CHS0354</strain>
        <tissue evidence="1">Mantle</tissue>
    </source>
</reference>
<reference evidence="1" key="1">
    <citation type="journal article" date="2021" name="Genome Biol. Evol.">
        <title>A High-Quality Reference Genome for a Parasitic Bivalve with Doubly Uniparental Inheritance (Bivalvia: Unionida).</title>
        <authorList>
            <person name="Smith C.H."/>
        </authorList>
    </citation>
    <scope>NUCLEOTIDE SEQUENCE</scope>
    <source>
        <strain evidence="1">CHS0354</strain>
    </source>
</reference>
<dbReference type="Proteomes" id="UP001195483">
    <property type="component" value="Unassembled WGS sequence"/>
</dbReference>
<dbReference type="AlphaFoldDB" id="A0AAE0T465"/>
<keyword evidence="2" id="KW-1185">Reference proteome</keyword>
<proteinExistence type="predicted"/>
<organism evidence="1 2">
    <name type="scientific">Potamilus streckersoni</name>
    <dbReference type="NCBI Taxonomy" id="2493646"/>
    <lineage>
        <taxon>Eukaryota</taxon>
        <taxon>Metazoa</taxon>
        <taxon>Spiralia</taxon>
        <taxon>Lophotrochozoa</taxon>
        <taxon>Mollusca</taxon>
        <taxon>Bivalvia</taxon>
        <taxon>Autobranchia</taxon>
        <taxon>Heteroconchia</taxon>
        <taxon>Palaeoheterodonta</taxon>
        <taxon>Unionida</taxon>
        <taxon>Unionoidea</taxon>
        <taxon>Unionidae</taxon>
        <taxon>Ambleminae</taxon>
        <taxon>Lampsilini</taxon>
        <taxon>Potamilus</taxon>
    </lineage>
</organism>
<protein>
    <submittedName>
        <fullName evidence="1">Uncharacterized protein</fullName>
    </submittedName>
</protein>
<comment type="caution">
    <text evidence="1">The sequence shown here is derived from an EMBL/GenBank/DDBJ whole genome shotgun (WGS) entry which is preliminary data.</text>
</comment>
<name>A0AAE0T465_9BIVA</name>
<evidence type="ECO:0000313" key="1">
    <source>
        <dbReference type="EMBL" id="KAK3603426.1"/>
    </source>
</evidence>
<gene>
    <name evidence="1" type="ORF">CHS0354_009409</name>
</gene>